<accession>A0A0F8CQX7</accession>
<name>A0A0F8CQX7_METMZ</name>
<organism evidence="1 2">
    <name type="scientific">Methanosarcina mazei</name>
    <name type="common">Methanosarcina frisia</name>
    <dbReference type="NCBI Taxonomy" id="2209"/>
    <lineage>
        <taxon>Archaea</taxon>
        <taxon>Methanobacteriati</taxon>
        <taxon>Methanobacteriota</taxon>
        <taxon>Stenosarchaea group</taxon>
        <taxon>Methanomicrobia</taxon>
        <taxon>Methanosarcinales</taxon>
        <taxon>Methanosarcinaceae</taxon>
        <taxon>Methanosarcina</taxon>
    </lineage>
</organism>
<proteinExistence type="predicted"/>
<dbReference type="PATRIC" id="fig|2209.41.peg.3019"/>
<gene>
    <name evidence="1" type="ORF">DU34_13895</name>
</gene>
<dbReference type="AlphaFoldDB" id="A0A0F8CQX7"/>
<dbReference type="Proteomes" id="UP000034047">
    <property type="component" value="Unassembled WGS sequence"/>
</dbReference>
<sequence>MEEDKEENALKKALWELGLTDRQIASVFNVDIDIITNWRTNLGLNRNQVGVKDIINDENSENKLKKALWELGLSDQQIANIFLISKSSIYYWRKKNGLQCNDKRRGSRLEKEEEEFRLKLWEENYSDEEIANATGLTKQSVIFWRTRRNLFKDKTNLERMEELSEKESIFLEYLKSKYPERADSFYIGLAKYVEPKVGGIPTVQQREFVRKIKVAGFKIIHYFDDGEYSNLDEAMDLFIKLNPNIDEDISKIRSGGMNRELYQIFLKRRDFNKQSAQVDANEKISTSNPLDSEPIKTIDNDLDTGDTQINLEEMTSVSVVLDSESIKTIDNDLDTGDTQINPEEITSVSVVLDSESIKIIDMSRGQQSRSAYINELIHTYGYGQDHKL</sequence>
<reference evidence="1 2" key="1">
    <citation type="journal article" date="2015" name="ISME J.">
        <title>Genomic and phenotypic differentiation among Methanosarcina mazei populations from Columbia River sediment.</title>
        <authorList>
            <person name="Youngblut N.D."/>
            <person name="Wirth J.S."/>
            <person name="Henriksen J.R."/>
            <person name="Smith M."/>
            <person name="Simon H."/>
            <person name="Metcalf W.W."/>
            <person name="Whitaker R.J."/>
        </authorList>
    </citation>
    <scope>NUCLEOTIDE SEQUENCE [LARGE SCALE GENOMIC DNA]</scope>
    <source>
        <strain evidence="1 2">2.F.T.2.6</strain>
    </source>
</reference>
<protein>
    <submittedName>
        <fullName evidence="1">Uncharacterized protein</fullName>
    </submittedName>
</protein>
<dbReference type="EMBL" id="JJOU01000046">
    <property type="protein sequence ID" value="KKG17531.1"/>
    <property type="molecule type" value="Genomic_DNA"/>
</dbReference>
<evidence type="ECO:0000313" key="2">
    <source>
        <dbReference type="Proteomes" id="UP000034047"/>
    </source>
</evidence>
<comment type="caution">
    <text evidence="1">The sequence shown here is derived from an EMBL/GenBank/DDBJ whole genome shotgun (WGS) entry which is preliminary data.</text>
</comment>
<dbReference type="RefSeq" id="WP_048043454.1">
    <property type="nucleotide sequence ID" value="NZ_AP019780.1"/>
</dbReference>
<dbReference type="GeneID" id="66135231"/>
<evidence type="ECO:0000313" key="1">
    <source>
        <dbReference type="EMBL" id="KKG17531.1"/>
    </source>
</evidence>